<evidence type="ECO:0000259" key="6">
    <source>
        <dbReference type="PROSITE" id="PS50060"/>
    </source>
</evidence>
<dbReference type="PANTHER" id="PTHR23282">
    <property type="entry name" value="APICAL ENDOSOMAL GLYCOPROTEIN PRECURSOR"/>
    <property type="match status" value="1"/>
</dbReference>
<dbReference type="PROSITE" id="PS50060">
    <property type="entry name" value="MAM_2"/>
    <property type="match status" value="1"/>
</dbReference>
<feature type="domain" description="Fibronectin type-III" evidence="7">
    <location>
        <begin position="538"/>
        <end position="624"/>
    </location>
</feature>
<feature type="active site" description="Charge relay system" evidence="5">
    <location>
        <position position="111"/>
    </location>
</feature>
<dbReference type="CDD" id="cd04842">
    <property type="entry name" value="Peptidases_S8_Kp43_protease"/>
    <property type="match status" value="1"/>
</dbReference>
<comment type="caution">
    <text evidence="8">The sequence shown here is derived from an EMBL/GenBank/DDBJ whole genome shotgun (WGS) entry which is preliminary data.</text>
</comment>
<evidence type="ECO:0000313" key="9">
    <source>
        <dbReference type="Proteomes" id="UP000076715"/>
    </source>
</evidence>
<dbReference type="PANTHER" id="PTHR23282:SF101">
    <property type="entry name" value="MAM DOMAIN-CONTAINING PROTEIN"/>
    <property type="match status" value="1"/>
</dbReference>
<dbReference type="PROSITE" id="PS50853">
    <property type="entry name" value="FN3"/>
    <property type="match status" value="2"/>
</dbReference>
<keyword evidence="1 5" id="KW-0645">Protease</keyword>
<dbReference type="Pfam" id="PF00082">
    <property type="entry name" value="Peptidase_S8"/>
    <property type="match status" value="1"/>
</dbReference>
<dbReference type="GO" id="GO:0016020">
    <property type="term" value="C:membrane"/>
    <property type="evidence" value="ECO:0007669"/>
    <property type="project" value="InterPro"/>
</dbReference>
<dbReference type="CDD" id="cd00063">
    <property type="entry name" value="FN3"/>
    <property type="match status" value="2"/>
</dbReference>
<dbReference type="Proteomes" id="UP000076715">
    <property type="component" value="Unassembled WGS sequence"/>
</dbReference>
<dbReference type="AlphaFoldDB" id="A0A162WH12"/>
<keyword evidence="9" id="KW-1185">Reference proteome</keyword>
<sequence length="1176" mass="123640">MHKPQIKNQKSKIAQQSNLAKLGQLEQSYARKAALEKKEAIQIANKNGWQIKMTNEDGSFSELQKIDQGLPIYFTTFNAAAARSTRANHLNSGGSLGLSLDGQGMTAHVWDGGHARVSHQEYDGPGGSNRVTIKDIASEGGTRLNFHAAHVTGTISASGVRAEAKGMAPQTKIDGYMWNNDIAEATTAAADGMLLSNHSYGFRGDLVPDQYFGAYIDESRAWDEVMFNAPFYLMVVAAGNDGNKDTYNAAPLDGNSSYDKLTGHSTSKNNLVVANAQDANVNTNGTLVSVSINSSSSEGPTDDYRIKPDITGNGTNVFSTYESSNTAYNSITGTSMASPNVTGSLLLVQQHYNNLNGNFMKAATLKGLALHTADDAGPSGPDAVYGWGLLNAKAAAETVTTNGNESKVEELTLTNGQTYTITVDSDGSSPLLASISWTDRPGTAVTATNSNNAVLVNDLDIRVSKGATTYSPYRLTGITTNGTGDNKVDPFERVDIVNASGTYTITVTNKGTLTGGSQNFSLIVTGLTGTPVVCNATVPTGVNSSSVAGTTATVNWTAVAGASYDVRYRQTGASSWTTLAATGTSQVLSSLTPSTSYEAQVRSKCSDGTNSSYSVAVGFTTTAVQLNYCASNGQNVSDEHISNVQIGTINNTTGAGTGGYNDFTATSTSLAKGSTNTISITPTWSGTKYNEGYSVWIDYNQDGDFTDAGEQVWSNSPSQTTPVSGDFTIPTSAKDGNTRMRVSMKYNAIPTSCESFQYGEVEDYTINITGATADTQAPTVPTGLVASAVTETTLTLSWTDATDNVAVTAYDVYQGTSNLGSVTTNTANITGLTANTAYQFSVRAKDAAGNESAASTTLNVTTAGSTGTACTSGVSTFPYNEGFENTLGAWSQSTADDIDWSVDANGTPSNGTGPASATQGSYYIYVEASGNGTGYPNKRAILTSPCFDLTATTQASFSFSYHMNGAADMGSIAVEASTDQGSNWTSIWSQTGSQGNSWINATIDLSSYTGGGVQLRFNRVTGATWQADIAIDNISLTDTSSTPVNQCDGVEAYSNTKAYQVGNRVTFQGSLYERTATGWTNLGSCSTTNSFVTTTDLNGPPVTNLSTKISVYPNPVMGPTINVLTQDTSTKSYVIYNILGQTVDQGRFNTSIDVQALEAGSYFIQVGNKNARFIKQ</sequence>
<dbReference type="InterPro" id="IPR023828">
    <property type="entry name" value="Peptidase_S8_Ser-AS"/>
</dbReference>
<keyword evidence="3 5" id="KW-0378">Hydrolase</keyword>
<dbReference type="InterPro" id="IPR000998">
    <property type="entry name" value="MAM_dom"/>
</dbReference>
<dbReference type="EMBL" id="LQRT01000060">
    <property type="protein sequence ID" value="KZS38095.1"/>
    <property type="molecule type" value="Genomic_DNA"/>
</dbReference>
<dbReference type="OrthoDB" id="9792152at2"/>
<dbReference type="GO" id="GO:0006508">
    <property type="term" value="P:proteolysis"/>
    <property type="evidence" value="ECO:0007669"/>
    <property type="project" value="UniProtKB-KW"/>
</dbReference>
<dbReference type="Pfam" id="PF20009">
    <property type="entry name" value="GEVED"/>
    <property type="match status" value="1"/>
</dbReference>
<evidence type="ECO:0000256" key="1">
    <source>
        <dbReference type="ARBA" id="ARBA00022670"/>
    </source>
</evidence>
<dbReference type="Gene3D" id="2.60.120.200">
    <property type="match status" value="1"/>
</dbReference>
<evidence type="ECO:0000256" key="3">
    <source>
        <dbReference type="ARBA" id="ARBA00022801"/>
    </source>
</evidence>
<dbReference type="Pfam" id="PF00041">
    <property type="entry name" value="fn3"/>
    <property type="match status" value="2"/>
</dbReference>
<dbReference type="InterPro" id="IPR045474">
    <property type="entry name" value="GEVED"/>
</dbReference>
<evidence type="ECO:0000256" key="5">
    <source>
        <dbReference type="PROSITE-ProRule" id="PRU01240"/>
    </source>
</evidence>
<dbReference type="Pfam" id="PF00629">
    <property type="entry name" value="MAM"/>
    <property type="match status" value="1"/>
</dbReference>
<dbReference type="InterPro" id="IPR034058">
    <property type="entry name" value="TagA/B/C/D_pept_dom"/>
</dbReference>
<dbReference type="SUPFAM" id="SSF49899">
    <property type="entry name" value="Concanavalin A-like lectins/glucanases"/>
    <property type="match status" value="1"/>
</dbReference>
<dbReference type="InterPro" id="IPR000209">
    <property type="entry name" value="Peptidase_S8/S53_dom"/>
</dbReference>
<feature type="active site" description="Charge relay system" evidence="5">
    <location>
        <position position="147"/>
    </location>
</feature>
<dbReference type="CDD" id="cd06263">
    <property type="entry name" value="MAM"/>
    <property type="match status" value="1"/>
</dbReference>
<dbReference type="InterPro" id="IPR051560">
    <property type="entry name" value="MAM_domain-containing"/>
</dbReference>
<dbReference type="GO" id="GO:0004252">
    <property type="term" value="F:serine-type endopeptidase activity"/>
    <property type="evidence" value="ECO:0007669"/>
    <property type="project" value="UniProtKB-UniRule"/>
</dbReference>
<dbReference type="SUPFAM" id="SSF49265">
    <property type="entry name" value="Fibronectin type III"/>
    <property type="match status" value="2"/>
</dbReference>
<dbReference type="InterPro" id="IPR003961">
    <property type="entry name" value="FN3_dom"/>
</dbReference>
<organism evidence="8 9">
    <name type="scientific">Aquimarina aggregata</name>
    <dbReference type="NCBI Taxonomy" id="1642818"/>
    <lineage>
        <taxon>Bacteria</taxon>
        <taxon>Pseudomonadati</taxon>
        <taxon>Bacteroidota</taxon>
        <taxon>Flavobacteriia</taxon>
        <taxon>Flavobacteriales</taxon>
        <taxon>Flavobacteriaceae</taxon>
        <taxon>Aquimarina</taxon>
    </lineage>
</organism>
<gene>
    <name evidence="8" type="ORF">AWE51_18795</name>
</gene>
<keyword evidence="2" id="KW-0732">Signal</keyword>
<dbReference type="PROSITE" id="PS51892">
    <property type="entry name" value="SUBTILASE"/>
    <property type="match status" value="1"/>
</dbReference>
<dbReference type="InterPro" id="IPR013320">
    <property type="entry name" value="ConA-like_dom_sf"/>
</dbReference>
<dbReference type="NCBIfam" id="TIGR04183">
    <property type="entry name" value="Por_Secre_tail"/>
    <property type="match status" value="1"/>
</dbReference>
<dbReference type="GO" id="GO:0004553">
    <property type="term" value="F:hydrolase activity, hydrolyzing O-glycosyl compounds"/>
    <property type="evidence" value="ECO:0007669"/>
    <property type="project" value="UniProtKB-ARBA"/>
</dbReference>
<feature type="domain" description="MAM" evidence="6">
    <location>
        <begin position="879"/>
        <end position="1049"/>
    </location>
</feature>
<name>A0A162WH12_9FLAO</name>
<dbReference type="Pfam" id="PF18962">
    <property type="entry name" value="Por_Secre_tail"/>
    <property type="match status" value="1"/>
</dbReference>
<dbReference type="PROSITE" id="PS00138">
    <property type="entry name" value="SUBTILASE_SER"/>
    <property type="match status" value="1"/>
</dbReference>
<dbReference type="InterPro" id="IPR036116">
    <property type="entry name" value="FN3_sf"/>
</dbReference>
<dbReference type="SUPFAM" id="SSF49785">
    <property type="entry name" value="Galactose-binding domain-like"/>
    <property type="match status" value="1"/>
</dbReference>
<dbReference type="SUPFAM" id="SSF52743">
    <property type="entry name" value="Subtilisin-like"/>
    <property type="match status" value="1"/>
</dbReference>
<proteinExistence type="inferred from homology"/>
<dbReference type="SMART" id="SM00137">
    <property type="entry name" value="MAM"/>
    <property type="match status" value="1"/>
</dbReference>
<protein>
    <submittedName>
        <fullName evidence="8">Peptidase S8</fullName>
    </submittedName>
</protein>
<dbReference type="Gene3D" id="3.40.50.200">
    <property type="entry name" value="Peptidase S8/S53 domain"/>
    <property type="match status" value="1"/>
</dbReference>
<dbReference type="InterPro" id="IPR013783">
    <property type="entry name" value="Ig-like_fold"/>
</dbReference>
<reference evidence="8 9" key="1">
    <citation type="submission" date="2016-01" db="EMBL/GenBank/DDBJ databases">
        <title>The draft genome sequence of Aquimarina sp. RZW4-3-2.</title>
        <authorList>
            <person name="Wang Y."/>
        </authorList>
    </citation>
    <scope>NUCLEOTIDE SEQUENCE [LARGE SCALE GENOMIC DNA]</scope>
    <source>
        <strain evidence="8 9">RZW4-3-2</strain>
    </source>
</reference>
<dbReference type="InterPro" id="IPR026444">
    <property type="entry name" value="Secre_tail"/>
</dbReference>
<feature type="domain" description="Fibronectin type-III" evidence="7">
    <location>
        <begin position="780"/>
        <end position="865"/>
    </location>
</feature>
<dbReference type="GO" id="GO:0005975">
    <property type="term" value="P:carbohydrate metabolic process"/>
    <property type="evidence" value="ECO:0007669"/>
    <property type="project" value="UniProtKB-ARBA"/>
</dbReference>
<dbReference type="SMART" id="SM00060">
    <property type="entry name" value="FN3"/>
    <property type="match status" value="2"/>
</dbReference>
<keyword evidence="4 5" id="KW-0720">Serine protease</keyword>
<dbReference type="Gene3D" id="2.60.40.10">
    <property type="entry name" value="Immunoglobulins"/>
    <property type="match status" value="2"/>
</dbReference>
<dbReference type="Gene3D" id="2.60.120.380">
    <property type="match status" value="1"/>
</dbReference>
<evidence type="ECO:0000256" key="4">
    <source>
        <dbReference type="ARBA" id="ARBA00022825"/>
    </source>
</evidence>
<feature type="active site" description="Charge relay system" evidence="5">
    <location>
        <position position="335"/>
    </location>
</feature>
<evidence type="ECO:0000313" key="8">
    <source>
        <dbReference type="EMBL" id="KZS38095.1"/>
    </source>
</evidence>
<dbReference type="InterPro" id="IPR008979">
    <property type="entry name" value="Galactose-bd-like_sf"/>
</dbReference>
<dbReference type="InterPro" id="IPR036852">
    <property type="entry name" value="Peptidase_S8/S53_dom_sf"/>
</dbReference>
<comment type="similarity">
    <text evidence="5">Belongs to the peptidase S8 family.</text>
</comment>
<dbReference type="STRING" id="1642818.AWE51_18795"/>
<evidence type="ECO:0000259" key="7">
    <source>
        <dbReference type="PROSITE" id="PS50853"/>
    </source>
</evidence>
<accession>A0A162WH12</accession>
<evidence type="ECO:0000256" key="2">
    <source>
        <dbReference type="ARBA" id="ARBA00022729"/>
    </source>
</evidence>